<dbReference type="SUPFAM" id="SSF54593">
    <property type="entry name" value="Glyoxalase/Bleomycin resistance protein/Dihydroxybiphenyl dioxygenase"/>
    <property type="match status" value="1"/>
</dbReference>
<dbReference type="Proteomes" id="UP000247978">
    <property type="component" value="Unassembled WGS sequence"/>
</dbReference>
<dbReference type="AlphaFoldDB" id="A0A2V3VGV6"/>
<protein>
    <submittedName>
        <fullName evidence="2">Catechol 2,3-dioxygenase-like lactoylglutathione lyase family enzyme</fullName>
    </submittedName>
</protein>
<evidence type="ECO:0000313" key="3">
    <source>
        <dbReference type="Proteomes" id="UP000247978"/>
    </source>
</evidence>
<dbReference type="CDD" id="cd06587">
    <property type="entry name" value="VOC"/>
    <property type="match status" value="1"/>
</dbReference>
<dbReference type="RefSeq" id="WP_110397515.1">
    <property type="nucleotide sequence ID" value="NZ_JBHUHB010000001.1"/>
</dbReference>
<comment type="caution">
    <text evidence="2">The sequence shown here is derived from an EMBL/GenBank/DDBJ whole genome shotgun (WGS) entry which is preliminary data.</text>
</comment>
<gene>
    <name evidence="2" type="ORF">DFR56_1254</name>
</gene>
<evidence type="ECO:0000313" key="2">
    <source>
        <dbReference type="EMBL" id="PXW80830.1"/>
    </source>
</evidence>
<dbReference type="InterPro" id="IPR037523">
    <property type="entry name" value="VOC_core"/>
</dbReference>
<dbReference type="OrthoDB" id="2608626at2"/>
<accession>A0A2V3VGV6</accession>
<feature type="domain" description="VOC" evidence="1">
    <location>
        <begin position="4"/>
        <end position="121"/>
    </location>
</feature>
<keyword evidence="2" id="KW-0456">Lyase</keyword>
<name>A0A2V3VGV6_9BACI</name>
<dbReference type="Gene3D" id="3.10.180.10">
    <property type="entry name" value="2,3-Dihydroxybiphenyl 1,2-Dioxygenase, domain 1"/>
    <property type="match status" value="1"/>
</dbReference>
<organism evidence="2 3">
    <name type="scientific">Pseudogracilibacillus auburnensis</name>
    <dbReference type="NCBI Taxonomy" id="1494959"/>
    <lineage>
        <taxon>Bacteria</taxon>
        <taxon>Bacillati</taxon>
        <taxon>Bacillota</taxon>
        <taxon>Bacilli</taxon>
        <taxon>Bacillales</taxon>
        <taxon>Bacillaceae</taxon>
        <taxon>Pseudogracilibacillus</taxon>
    </lineage>
</organism>
<dbReference type="GO" id="GO:0016829">
    <property type="term" value="F:lyase activity"/>
    <property type="evidence" value="ECO:0007669"/>
    <property type="project" value="UniProtKB-KW"/>
</dbReference>
<dbReference type="PROSITE" id="PS51819">
    <property type="entry name" value="VOC"/>
    <property type="match status" value="1"/>
</dbReference>
<reference evidence="2 3" key="1">
    <citation type="submission" date="2018-05" db="EMBL/GenBank/DDBJ databases">
        <title>Genomic Encyclopedia of Type Strains, Phase IV (KMG-IV): sequencing the most valuable type-strain genomes for metagenomic binning, comparative biology and taxonomic classification.</title>
        <authorList>
            <person name="Goeker M."/>
        </authorList>
    </citation>
    <scope>NUCLEOTIDE SEQUENCE [LARGE SCALE GENOMIC DNA]</scope>
    <source>
        <strain evidence="2 3">DSM 28556</strain>
    </source>
</reference>
<dbReference type="InterPro" id="IPR004360">
    <property type="entry name" value="Glyas_Fos-R_dOase_dom"/>
</dbReference>
<dbReference type="Pfam" id="PF00903">
    <property type="entry name" value="Glyoxalase"/>
    <property type="match status" value="1"/>
</dbReference>
<proteinExistence type="predicted"/>
<dbReference type="EMBL" id="QJJQ01000025">
    <property type="protein sequence ID" value="PXW80830.1"/>
    <property type="molecule type" value="Genomic_DNA"/>
</dbReference>
<keyword evidence="2" id="KW-0223">Dioxygenase</keyword>
<sequence length="122" mass="14086">MIREILYEQIPVKNISDAVPWYTEVLGFTFIWHNEDEQLAQLNLPSGQMLFLFETTDQTNTNFSQNGTLHGAVGFHTKNIEELYHHLKAFEVNVTDINNDGENKFLNFYDPDGNLFNVQCDG</sequence>
<keyword evidence="2" id="KW-0560">Oxidoreductase</keyword>
<evidence type="ECO:0000259" key="1">
    <source>
        <dbReference type="PROSITE" id="PS51819"/>
    </source>
</evidence>
<keyword evidence="3" id="KW-1185">Reference proteome</keyword>
<dbReference type="GO" id="GO:0051213">
    <property type="term" value="F:dioxygenase activity"/>
    <property type="evidence" value="ECO:0007669"/>
    <property type="project" value="UniProtKB-KW"/>
</dbReference>
<dbReference type="InterPro" id="IPR029068">
    <property type="entry name" value="Glyas_Bleomycin-R_OHBP_Dase"/>
</dbReference>